<dbReference type="AlphaFoldDB" id="A0A1A9Z4W5"/>
<evidence type="ECO:0000313" key="3">
    <source>
        <dbReference type="Proteomes" id="UP000092445"/>
    </source>
</evidence>
<name>A0A1A9Z4W5_GLOPL</name>
<dbReference type="VEuPathDB" id="VectorBase:GPAI003998"/>
<feature type="region of interest" description="Disordered" evidence="1">
    <location>
        <begin position="138"/>
        <end position="197"/>
    </location>
</feature>
<evidence type="ECO:0000256" key="1">
    <source>
        <dbReference type="SAM" id="MobiDB-lite"/>
    </source>
</evidence>
<dbReference type="Proteomes" id="UP000092445">
    <property type="component" value="Unassembled WGS sequence"/>
</dbReference>
<feature type="compositionally biased region" description="Low complexity" evidence="1">
    <location>
        <begin position="176"/>
        <end position="190"/>
    </location>
</feature>
<organism evidence="2 3">
    <name type="scientific">Glossina pallidipes</name>
    <name type="common">Tsetse fly</name>
    <dbReference type="NCBI Taxonomy" id="7398"/>
    <lineage>
        <taxon>Eukaryota</taxon>
        <taxon>Metazoa</taxon>
        <taxon>Ecdysozoa</taxon>
        <taxon>Arthropoda</taxon>
        <taxon>Hexapoda</taxon>
        <taxon>Insecta</taxon>
        <taxon>Pterygota</taxon>
        <taxon>Neoptera</taxon>
        <taxon>Endopterygota</taxon>
        <taxon>Diptera</taxon>
        <taxon>Brachycera</taxon>
        <taxon>Muscomorpha</taxon>
        <taxon>Hippoboscoidea</taxon>
        <taxon>Glossinidae</taxon>
        <taxon>Glossina</taxon>
    </lineage>
</organism>
<feature type="compositionally biased region" description="Basic residues" evidence="1">
    <location>
        <begin position="164"/>
        <end position="175"/>
    </location>
</feature>
<keyword evidence="3" id="KW-1185">Reference proteome</keyword>
<feature type="region of interest" description="Disordered" evidence="1">
    <location>
        <begin position="213"/>
        <end position="245"/>
    </location>
</feature>
<reference evidence="2" key="2">
    <citation type="submission" date="2020-05" db="UniProtKB">
        <authorList>
            <consortium name="EnsemblMetazoa"/>
        </authorList>
    </citation>
    <scope>IDENTIFICATION</scope>
    <source>
        <strain evidence="2">IAEA</strain>
    </source>
</reference>
<dbReference type="STRING" id="7398.A0A1A9Z4W5"/>
<sequence length="439" mass="49101">MAGLGIRWAINSGYHVMKKKCQCTNTVVPHLIDIYCQSKVALGNPLRANTSELLNKAKVIFELEKQALTWPETMVSKRNFSQNGRPMQQQRQMPYKKPPLKPPIMMNSYNQILNASQIPDNPGYLDFNLPTPPVPIISNSNVSNTNGNSTDLTENGIGSGAAAQKKKNSKSKQKSRQQQQQLQPLRQAQQHVAQQNGGWRNKNQQLHRANHQRFNGSGPVTGVRFPVQRNFPPNQRLGGNRRGRMMPPMVGQGPRGIMGPMGPPIPPPHEFQPLMLPPIPPMCRNGPPMPPPLGGQAPPPPFMRRGARPLPPPPLAMPSMMPACMQRNMPQSAPLNGAGISAKIKKTKIAKKVTKGKSTIKTLKNLINQYPIDKPWVTDSIRDEYNKKIDLEDRLKGNKDDELFAQFKVQRDKFVGLYETAREEYFKKEAAAVKAKMYL</sequence>
<proteinExistence type="predicted"/>
<accession>A0A1A9Z4W5</accession>
<dbReference type="EnsemblMetazoa" id="GPAI003998-RA">
    <property type="protein sequence ID" value="GPAI003998-PA"/>
    <property type="gene ID" value="GPAI003998"/>
</dbReference>
<feature type="compositionally biased region" description="Low complexity" evidence="1">
    <location>
        <begin position="138"/>
        <end position="150"/>
    </location>
</feature>
<reference evidence="3" key="1">
    <citation type="submission" date="2014-03" db="EMBL/GenBank/DDBJ databases">
        <authorList>
            <person name="Aksoy S."/>
            <person name="Warren W."/>
            <person name="Wilson R.K."/>
        </authorList>
    </citation>
    <scope>NUCLEOTIDE SEQUENCE [LARGE SCALE GENOMIC DNA]</scope>
    <source>
        <strain evidence="3">IAEA</strain>
    </source>
</reference>
<evidence type="ECO:0000313" key="2">
    <source>
        <dbReference type="EnsemblMetazoa" id="GPAI003998-PA"/>
    </source>
</evidence>
<protein>
    <submittedName>
        <fullName evidence="2">Uncharacterized protein</fullName>
    </submittedName>
</protein>